<name>A0A8H3L6U3_9GLOM</name>
<feature type="compositionally biased region" description="Basic and acidic residues" evidence="1">
    <location>
        <begin position="39"/>
        <end position="51"/>
    </location>
</feature>
<dbReference type="Proteomes" id="UP000615446">
    <property type="component" value="Unassembled WGS sequence"/>
</dbReference>
<proteinExistence type="predicted"/>
<protein>
    <submittedName>
        <fullName evidence="2">Uncharacterized protein</fullName>
    </submittedName>
</protein>
<dbReference type="AlphaFoldDB" id="A0A8H3L6U3"/>
<organism evidence="2 3">
    <name type="scientific">Rhizophagus clarus</name>
    <dbReference type="NCBI Taxonomy" id="94130"/>
    <lineage>
        <taxon>Eukaryota</taxon>
        <taxon>Fungi</taxon>
        <taxon>Fungi incertae sedis</taxon>
        <taxon>Mucoromycota</taxon>
        <taxon>Glomeromycotina</taxon>
        <taxon>Glomeromycetes</taxon>
        <taxon>Glomerales</taxon>
        <taxon>Glomeraceae</taxon>
        <taxon>Rhizophagus</taxon>
    </lineage>
</organism>
<feature type="region of interest" description="Disordered" evidence="1">
    <location>
        <begin position="1"/>
        <end position="71"/>
    </location>
</feature>
<evidence type="ECO:0000313" key="3">
    <source>
        <dbReference type="Proteomes" id="UP000615446"/>
    </source>
</evidence>
<feature type="compositionally biased region" description="Polar residues" evidence="1">
    <location>
        <begin position="8"/>
        <end position="22"/>
    </location>
</feature>
<sequence>MSKRKANQETAVTISKNQSLSQKAKKRKETNINDVDQFISEKEDREEEKSGSSDNDSDDHDRDKMNMTDDKLVNLDEPIPVGFKSNLEICNFLVAYPHILHLANKMLEMDSSSGSTSSTSSADDNARLWDKSIKCLFLRTCNPTEGKNFLKKTHRAFADYHNKLNQNIEYEINEYKNIRKNRAITGSLSNKEVKDYVDEHFVQKLLNRQLAAVNLSEMKKIGSFNTLIDFIRETFKVSWNGKDLSAVKNLDSMTKDIIVPSRSGNRIVNSLEHISHFYLIHYVFIHKY</sequence>
<comment type="caution">
    <text evidence="2">The sequence shown here is derived from an EMBL/GenBank/DDBJ whole genome shotgun (WGS) entry which is preliminary data.</text>
</comment>
<dbReference type="EMBL" id="BLAL01000049">
    <property type="protein sequence ID" value="GES80428.1"/>
    <property type="molecule type" value="Genomic_DNA"/>
</dbReference>
<dbReference type="OrthoDB" id="2409414at2759"/>
<feature type="compositionally biased region" description="Basic and acidic residues" evidence="1">
    <location>
        <begin position="59"/>
        <end position="71"/>
    </location>
</feature>
<evidence type="ECO:0000313" key="2">
    <source>
        <dbReference type="EMBL" id="GES80428.1"/>
    </source>
</evidence>
<accession>A0A8H3L6U3</accession>
<gene>
    <name evidence="2" type="ORF">RCL2_000771200</name>
</gene>
<evidence type="ECO:0000256" key="1">
    <source>
        <dbReference type="SAM" id="MobiDB-lite"/>
    </source>
</evidence>
<reference evidence="2" key="1">
    <citation type="submission" date="2019-10" db="EMBL/GenBank/DDBJ databases">
        <title>Conservation and host-specific expression of non-tandemly repeated heterogenous ribosome RNA gene in arbuscular mycorrhizal fungi.</title>
        <authorList>
            <person name="Maeda T."/>
            <person name="Kobayashi Y."/>
            <person name="Nakagawa T."/>
            <person name="Ezawa T."/>
            <person name="Yamaguchi K."/>
            <person name="Bino T."/>
            <person name="Nishimoto Y."/>
            <person name="Shigenobu S."/>
            <person name="Kawaguchi M."/>
        </authorList>
    </citation>
    <scope>NUCLEOTIDE SEQUENCE</scope>
    <source>
        <strain evidence="2">HR1</strain>
    </source>
</reference>